<keyword evidence="3" id="KW-1185">Reference proteome</keyword>
<sequence>MFRPRLSRAVMSGVIATTLAAGFFVPAHAQEARQREAVITVTGEGRSNIAPDMALVELGVVKDGKTAREALDANNAAMAEVMKALKDAGIAERDLQTSGFSISPQYQFPQGDNGEAKPPVLVGFQVSNMLSVRVRDLSRLGPILDQTVTLGINQTGGITFTNDKPDEAISAARKSAVADAIARAKELTAAAGIGLGKVLEISETSYRPQPVPMMRAAMAKDFAAEAVPVATGESSYSVTVNMTFALTN</sequence>
<dbReference type="InterPro" id="IPR007497">
    <property type="entry name" value="SIMPL/DUF541"/>
</dbReference>
<proteinExistence type="predicted"/>
<evidence type="ECO:0008006" key="4">
    <source>
        <dbReference type="Google" id="ProtNLM"/>
    </source>
</evidence>
<dbReference type="RefSeq" id="WP_097142219.1">
    <property type="nucleotide sequence ID" value="NZ_OBQD01000018.1"/>
</dbReference>
<dbReference type="PANTHER" id="PTHR34387:SF1">
    <property type="entry name" value="PERIPLASMIC IMMUNOGENIC PROTEIN"/>
    <property type="match status" value="1"/>
</dbReference>
<protein>
    <recommendedName>
        <fullName evidence="4">SIMPL domain-containing protein</fullName>
    </recommendedName>
</protein>
<dbReference type="GO" id="GO:0006974">
    <property type="term" value="P:DNA damage response"/>
    <property type="evidence" value="ECO:0007669"/>
    <property type="project" value="TreeGrafter"/>
</dbReference>
<organism evidence="2 3">
    <name type="scientific">Rhizobium subbaraonis</name>
    <dbReference type="NCBI Taxonomy" id="908946"/>
    <lineage>
        <taxon>Bacteria</taxon>
        <taxon>Pseudomonadati</taxon>
        <taxon>Pseudomonadota</taxon>
        <taxon>Alphaproteobacteria</taxon>
        <taxon>Hyphomicrobiales</taxon>
        <taxon>Rhizobiaceae</taxon>
        <taxon>Rhizobium/Agrobacterium group</taxon>
        <taxon>Rhizobium</taxon>
    </lineage>
</organism>
<accession>A0A285UZV8</accession>
<feature type="signal peptide" evidence="1">
    <location>
        <begin position="1"/>
        <end position="29"/>
    </location>
</feature>
<reference evidence="2 3" key="1">
    <citation type="submission" date="2017-08" db="EMBL/GenBank/DDBJ databases">
        <authorList>
            <person name="de Groot N.N."/>
        </authorList>
    </citation>
    <scope>NUCLEOTIDE SEQUENCE [LARGE SCALE GENOMIC DNA]</scope>
    <source>
        <strain evidence="2 3">JC85</strain>
    </source>
</reference>
<dbReference type="Gene3D" id="3.30.110.170">
    <property type="entry name" value="Protein of unknown function (DUF541), domain 1"/>
    <property type="match status" value="1"/>
</dbReference>
<dbReference type="AlphaFoldDB" id="A0A285UZV8"/>
<keyword evidence="1" id="KW-0732">Signal</keyword>
<dbReference type="Proteomes" id="UP000219167">
    <property type="component" value="Unassembled WGS sequence"/>
</dbReference>
<dbReference type="PANTHER" id="PTHR34387">
    <property type="entry name" value="SLR1258 PROTEIN"/>
    <property type="match status" value="1"/>
</dbReference>
<dbReference type="Gene3D" id="3.30.70.2970">
    <property type="entry name" value="Protein of unknown function (DUF541), domain 2"/>
    <property type="match status" value="1"/>
</dbReference>
<name>A0A285UZV8_9HYPH</name>
<dbReference type="OrthoDB" id="9813144at2"/>
<evidence type="ECO:0000313" key="3">
    <source>
        <dbReference type="Proteomes" id="UP000219167"/>
    </source>
</evidence>
<evidence type="ECO:0000313" key="2">
    <source>
        <dbReference type="EMBL" id="SOC45781.1"/>
    </source>
</evidence>
<dbReference type="EMBL" id="OBQD01000018">
    <property type="protein sequence ID" value="SOC45781.1"/>
    <property type="molecule type" value="Genomic_DNA"/>
</dbReference>
<dbReference type="Pfam" id="PF04402">
    <property type="entry name" value="SIMPL"/>
    <property type="match status" value="1"/>
</dbReference>
<evidence type="ECO:0000256" key="1">
    <source>
        <dbReference type="SAM" id="SignalP"/>
    </source>
</evidence>
<dbReference type="InterPro" id="IPR052022">
    <property type="entry name" value="26kDa_periplasmic_antigen"/>
</dbReference>
<feature type="chain" id="PRO_5012244874" description="SIMPL domain-containing protein" evidence="1">
    <location>
        <begin position="30"/>
        <end position="248"/>
    </location>
</feature>
<gene>
    <name evidence="2" type="ORF">SAMN05892877_1188</name>
</gene>